<evidence type="ECO:0000313" key="3">
    <source>
        <dbReference type="EMBL" id="CQH54310.1"/>
    </source>
</evidence>
<proteinExistence type="predicted"/>
<dbReference type="Proteomes" id="UP000066737">
    <property type="component" value="Chromosome I"/>
</dbReference>
<gene>
    <name evidence="3" type="ORF">HHUB_2071</name>
</gene>
<evidence type="ECO:0000313" key="4">
    <source>
        <dbReference type="Proteomes" id="UP000066737"/>
    </source>
</evidence>
<evidence type="ECO:0000259" key="2">
    <source>
        <dbReference type="Pfam" id="PF23951"/>
    </source>
</evidence>
<evidence type="ECO:0000256" key="1">
    <source>
        <dbReference type="SAM" id="MobiDB-lite"/>
    </source>
</evidence>
<dbReference type="KEGG" id="hhb:Hhub_2071"/>
<dbReference type="EMBL" id="LN831302">
    <property type="protein sequence ID" value="CQH54310.1"/>
    <property type="molecule type" value="Genomic_DNA"/>
</dbReference>
<name>A0A0U5ADL5_9EURY</name>
<dbReference type="OrthoDB" id="239724at2157"/>
<protein>
    <submittedName>
        <fullName evidence="3">Probable secreted glycoprotein</fullName>
    </submittedName>
</protein>
<sequence length="319" mass="32992">MRRAALAALLALALVASAAPVAAHGNHVEVDSQHSADGTVVVEAVRPLTDGFVVLHRATDDGDIGDPVGHRAVDFDDGFQQNLAVEMDDDAWADWPANGSLWVVFHADSDGDGEFDPGTDERASAFGATTGQSVTLAKTDRPANVVAERAQAQQTATATATVDAATLPEDGFLVLRTESGTEERVVGSKALDAGTHENVTLDVSPDVFTENQSTVGLYAQLYGDDGDGEFDAGDRLVRAGDSPVSTYFLVWQVDEVSATTDGPVVQTPGDGGDVVTPTETSEATTSESATSESATSVPGYGVVHALAALALAAVLLGRR</sequence>
<feature type="domain" description="DUF7282" evidence="2">
    <location>
        <begin position="150"/>
        <end position="244"/>
    </location>
</feature>
<dbReference type="AlphaFoldDB" id="A0A0U5ADL5"/>
<dbReference type="STRING" id="1407499.HHUB_2071"/>
<feature type="region of interest" description="Disordered" evidence="1">
    <location>
        <begin position="260"/>
        <end position="295"/>
    </location>
</feature>
<dbReference type="RefSeq" id="WP_059056516.1">
    <property type="nucleotide sequence ID" value="NZ_CEML01000002.1"/>
</dbReference>
<dbReference type="InterPro" id="IPR055706">
    <property type="entry name" value="Slg1/2_DUF7282"/>
</dbReference>
<accession>A0A0U5ADL5</accession>
<dbReference type="Pfam" id="PF23951">
    <property type="entry name" value="DUF7282"/>
    <property type="match status" value="2"/>
</dbReference>
<feature type="domain" description="DUF7282" evidence="2">
    <location>
        <begin position="27"/>
        <end position="122"/>
    </location>
</feature>
<organism evidence="3 4">
    <name type="scientific">Halobacterium hubeiense</name>
    <dbReference type="NCBI Taxonomy" id="1407499"/>
    <lineage>
        <taxon>Archaea</taxon>
        <taxon>Methanobacteriati</taxon>
        <taxon>Methanobacteriota</taxon>
        <taxon>Stenosarchaea group</taxon>
        <taxon>Halobacteria</taxon>
        <taxon>Halobacteriales</taxon>
        <taxon>Halobacteriaceae</taxon>
        <taxon>Halobacterium</taxon>
    </lineage>
</organism>
<dbReference type="GeneID" id="26658737"/>
<feature type="compositionally biased region" description="Low complexity" evidence="1">
    <location>
        <begin position="278"/>
        <end position="295"/>
    </location>
</feature>
<reference evidence="4" key="1">
    <citation type="journal article" date="2016" name="Environ. Microbiol.">
        <title>The complete genome of a viable archaeum isolated from 123-million-year-old rock salt.</title>
        <authorList>
            <person name="Jaakkola S.T."/>
            <person name="Pfeiffer F."/>
            <person name="Ravantti J.J."/>
            <person name="Guo Q."/>
            <person name="Liu Y."/>
            <person name="Chen X."/>
            <person name="Ma H."/>
            <person name="Yang C."/>
            <person name="Oksanen H.M."/>
            <person name="Bamford D.H."/>
        </authorList>
    </citation>
    <scope>NUCLEOTIDE SEQUENCE</scope>
    <source>
        <strain evidence="4">JI20-1</strain>
    </source>
</reference>
<keyword evidence="4" id="KW-1185">Reference proteome</keyword>